<keyword evidence="1 4" id="KW-0812">Transmembrane</keyword>
<dbReference type="HOGENOM" id="CLU_050192_0_1_0"/>
<protein>
    <submittedName>
        <fullName evidence="4">Putative Iron dicitrate transmembrane sensor FecR</fullName>
    </submittedName>
</protein>
<feature type="transmembrane region" description="Helical" evidence="1">
    <location>
        <begin position="77"/>
        <end position="101"/>
    </location>
</feature>
<keyword evidence="1" id="KW-1133">Transmembrane helix</keyword>
<dbReference type="InterPro" id="IPR012373">
    <property type="entry name" value="Ferrdict_sens_TM"/>
</dbReference>
<feature type="domain" description="FecR N-terminal" evidence="3">
    <location>
        <begin position="3"/>
        <end position="44"/>
    </location>
</feature>
<accession>D8PIX3</accession>
<dbReference type="Pfam" id="PF16220">
    <property type="entry name" value="DUF4880"/>
    <property type="match status" value="1"/>
</dbReference>
<dbReference type="eggNOG" id="COG3712">
    <property type="taxonomic scope" value="Bacteria"/>
</dbReference>
<dbReference type="Proteomes" id="UP000001660">
    <property type="component" value="Chromosome"/>
</dbReference>
<dbReference type="Gene3D" id="2.60.120.1440">
    <property type="match status" value="1"/>
</dbReference>
<dbReference type="EMBL" id="FP929003">
    <property type="protein sequence ID" value="CBK43210.1"/>
    <property type="molecule type" value="Genomic_DNA"/>
</dbReference>
<gene>
    <name evidence="4" type="ORF">NIDE3525</name>
</gene>
<evidence type="ECO:0000313" key="5">
    <source>
        <dbReference type="Proteomes" id="UP000001660"/>
    </source>
</evidence>
<dbReference type="Gene3D" id="3.55.50.30">
    <property type="match status" value="1"/>
</dbReference>
<keyword evidence="1" id="KW-0472">Membrane</keyword>
<sequence>MNEATAWFMRQAADDFSGAERRRLDAWRAQSPAHARAYDRVQALWNAPELQQAAARSVASDTIDTLRRQAHRSWRRGSMAAAAVFLLVGMALWSDAVLMWLRSDYSTGIGEQRVVTLPDRSVVTLNTDSSIAVVYESDRRRVELLRGEASFAVQPNPERPFTVESRGVATTAVGTEFLVKDRETDVQVTVLSGSVLVADGKRRSDQAVRLAAGDQVSVGPQGAGAVDRVDTAAVAAWMQGRLVFVRTPLADVVHDLARYHRGYIVIWNPALQSLPITGIYNLSDPSHVFTTLADTLPIRMVRLTDHLIVIR</sequence>
<name>D8PIX3_9BACT</name>
<dbReference type="PANTHER" id="PTHR30273">
    <property type="entry name" value="PERIPLASMIC SIGNAL SENSOR AND SIGMA FACTOR ACTIVATOR FECR-RELATED"/>
    <property type="match status" value="1"/>
</dbReference>
<keyword evidence="5" id="KW-1185">Reference proteome</keyword>
<dbReference type="KEGG" id="nde:NIDE3525"/>
<dbReference type="PANTHER" id="PTHR30273:SF2">
    <property type="entry name" value="PROTEIN FECR"/>
    <property type="match status" value="1"/>
</dbReference>
<evidence type="ECO:0000313" key="4">
    <source>
        <dbReference type="EMBL" id="CBK43210.1"/>
    </source>
</evidence>
<dbReference type="PIRSF" id="PIRSF018266">
    <property type="entry name" value="FecR"/>
    <property type="match status" value="1"/>
</dbReference>
<proteinExistence type="predicted"/>
<organism evidence="4 5">
    <name type="scientific">Nitrospira defluvii</name>
    <dbReference type="NCBI Taxonomy" id="330214"/>
    <lineage>
        <taxon>Bacteria</taxon>
        <taxon>Pseudomonadati</taxon>
        <taxon>Nitrospirota</taxon>
        <taxon>Nitrospiria</taxon>
        <taxon>Nitrospirales</taxon>
        <taxon>Nitrospiraceae</taxon>
        <taxon>Nitrospira</taxon>
    </lineage>
</organism>
<dbReference type="InterPro" id="IPR032623">
    <property type="entry name" value="FecR_N"/>
</dbReference>
<dbReference type="InterPro" id="IPR006860">
    <property type="entry name" value="FecR"/>
</dbReference>
<dbReference type="GO" id="GO:0016989">
    <property type="term" value="F:sigma factor antagonist activity"/>
    <property type="evidence" value="ECO:0007669"/>
    <property type="project" value="TreeGrafter"/>
</dbReference>
<dbReference type="Pfam" id="PF04773">
    <property type="entry name" value="FecR"/>
    <property type="match status" value="1"/>
</dbReference>
<feature type="domain" description="FecR protein" evidence="2">
    <location>
        <begin position="104"/>
        <end position="195"/>
    </location>
</feature>
<dbReference type="AlphaFoldDB" id="D8PIX3"/>
<reference evidence="4 5" key="1">
    <citation type="journal article" date="2010" name="Proc. Natl. Acad. Sci. U.S.A.">
        <title>A Nitrospira metagenome illuminates the physiology and evolution of globally important nitrite-oxidizing bacteria.</title>
        <authorList>
            <person name="Lucker S."/>
            <person name="Wagner M."/>
            <person name="Maixner F."/>
            <person name="Pelletier E."/>
            <person name="Koch H."/>
            <person name="Vacherie B."/>
            <person name="Rattei T."/>
            <person name="Sinninghe Damste J."/>
            <person name="Spieck E."/>
            <person name="Le Paslier D."/>
            <person name="Daims H."/>
        </authorList>
    </citation>
    <scope>NUCLEOTIDE SEQUENCE [LARGE SCALE GENOMIC DNA]</scope>
</reference>
<dbReference type="STRING" id="330214.NIDE3525"/>
<evidence type="ECO:0000259" key="3">
    <source>
        <dbReference type="Pfam" id="PF16220"/>
    </source>
</evidence>
<evidence type="ECO:0000259" key="2">
    <source>
        <dbReference type="Pfam" id="PF04773"/>
    </source>
</evidence>
<evidence type="ECO:0000256" key="1">
    <source>
        <dbReference type="SAM" id="Phobius"/>
    </source>
</evidence>